<dbReference type="EMBL" id="CP036273">
    <property type="protein sequence ID" value="QDU24276.1"/>
    <property type="molecule type" value="Genomic_DNA"/>
</dbReference>
<dbReference type="InterPro" id="IPR012675">
    <property type="entry name" value="Beta-grasp_dom_sf"/>
</dbReference>
<comment type="cofactor">
    <cofactor evidence="6">
        <name>[2Fe-2S] cluster</name>
        <dbReference type="ChEBI" id="CHEBI:190135"/>
    </cofactor>
</comment>
<dbReference type="Gene3D" id="3.10.20.30">
    <property type="match status" value="1"/>
</dbReference>
<dbReference type="KEGG" id="uli:ETAA1_62900"/>
<dbReference type="OrthoDB" id="9799640at2"/>
<dbReference type="InterPro" id="IPR036010">
    <property type="entry name" value="2Fe-2S_ferredoxin-like_sf"/>
</dbReference>
<evidence type="ECO:0000256" key="2">
    <source>
        <dbReference type="ARBA" id="ARBA00022714"/>
    </source>
</evidence>
<dbReference type="InterPro" id="IPR001055">
    <property type="entry name" value="Adrenodoxin-like"/>
</dbReference>
<feature type="domain" description="2Fe-2S ferredoxin-type" evidence="8">
    <location>
        <begin position="20"/>
        <end position="131"/>
    </location>
</feature>
<evidence type="ECO:0000256" key="6">
    <source>
        <dbReference type="ARBA" id="ARBA00034078"/>
    </source>
</evidence>
<dbReference type="GO" id="GO:0009055">
    <property type="term" value="F:electron transfer activity"/>
    <property type="evidence" value="ECO:0007669"/>
    <property type="project" value="TreeGrafter"/>
</dbReference>
<evidence type="ECO:0000313" key="10">
    <source>
        <dbReference type="Proteomes" id="UP000319576"/>
    </source>
</evidence>
<evidence type="ECO:0000256" key="7">
    <source>
        <dbReference type="SAM" id="MobiDB-lite"/>
    </source>
</evidence>
<keyword evidence="10" id="KW-1185">Reference proteome</keyword>
<dbReference type="GO" id="GO:0005829">
    <property type="term" value="C:cytosol"/>
    <property type="evidence" value="ECO:0007669"/>
    <property type="project" value="TreeGrafter"/>
</dbReference>
<dbReference type="Pfam" id="PF00111">
    <property type="entry name" value="Fer2"/>
    <property type="match status" value="1"/>
</dbReference>
<evidence type="ECO:0000313" key="9">
    <source>
        <dbReference type="EMBL" id="QDU24276.1"/>
    </source>
</evidence>
<dbReference type="RefSeq" id="WP_145244442.1">
    <property type="nucleotide sequence ID" value="NZ_CP036273.1"/>
</dbReference>
<proteinExistence type="inferred from homology"/>
<dbReference type="GO" id="GO:0046872">
    <property type="term" value="F:metal ion binding"/>
    <property type="evidence" value="ECO:0007669"/>
    <property type="project" value="UniProtKB-KW"/>
</dbReference>
<protein>
    <submittedName>
        <fullName evidence="9">2Fe-2S ferredoxin</fullName>
    </submittedName>
</protein>
<dbReference type="PANTHER" id="PTHR23426:SF65">
    <property type="entry name" value="FERREDOXIN-2, MITOCHONDRIAL"/>
    <property type="match status" value="1"/>
</dbReference>
<keyword evidence="2" id="KW-0001">2Fe-2S</keyword>
<evidence type="ECO:0000256" key="1">
    <source>
        <dbReference type="ARBA" id="ARBA00010914"/>
    </source>
</evidence>
<accession>A0A517Y388</accession>
<feature type="region of interest" description="Disordered" evidence="7">
    <location>
        <begin position="88"/>
        <end position="107"/>
    </location>
</feature>
<dbReference type="AlphaFoldDB" id="A0A517Y388"/>
<dbReference type="PROSITE" id="PS51085">
    <property type="entry name" value="2FE2S_FER_2"/>
    <property type="match status" value="1"/>
</dbReference>
<evidence type="ECO:0000256" key="5">
    <source>
        <dbReference type="ARBA" id="ARBA00023014"/>
    </source>
</evidence>
<keyword evidence="5" id="KW-0411">Iron-sulfur</keyword>
<dbReference type="Proteomes" id="UP000319576">
    <property type="component" value="Chromosome"/>
</dbReference>
<dbReference type="CDD" id="cd00207">
    <property type="entry name" value="fer2"/>
    <property type="match status" value="1"/>
</dbReference>
<sequence>MAGVNPYIQKAEAAKARTPFTVTYVDEETGARTEVRVDPATFPFGKLGQDGSLLDIAEEAGVQINHSCGGVCACSTCHVYVQAGGTSCSRATDDEEDELDKAPALTPDSRLSCQCVPDGSADLVVLIPKWNRNQVKEGHH</sequence>
<dbReference type="SUPFAM" id="SSF54292">
    <property type="entry name" value="2Fe-2S ferredoxin-like"/>
    <property type="match status" value="1"/>
</dbReference>
<gene>
    <name evidence="9" type="primary">fdx</name>
    <name evidence="9" type="ORF">ETAA1_62900</name>
</gene>
<dbReference type="PRINTS" id="PR00355">
    <property type="entry name" value="ADRENODOXIN"/>
</dbReference>
<dbReference type="PANTHER" id="PTHR23426">
    <property type="entry name" value="FERREDOXIN/ADRENODOXIN"/>
    <property type="match status" value="1"/>
</dbReference>
<keyword evidence="3" id="KW-0479">Metal-binding</keyword>
<dbReference type="InterPro" id="IPR001041">
    <property type="entry name" value="2Fe-2S_ferredoxin-type"/>
</dbReference>
<comment type="similarity">
    <text evidence="1">Belongs to the adrenodoxin/putidaredoxin family.</text>
</comment>
<name>A0A517Y388_9BACT</name>
<dbReference type="GO" id="GO:0140647">
    <property type="term" value="P:P450-containing electron transport chain"/>
    <property type="evidence" value="ECO:0007669"/>
    <property type="project" value="InterPro"/>
</dbReference>
<organism evidence="9 10">
    <name type="scientific">Urbifossiella limnaea</name>
    <dbReference type="NCBI Taxonomy" id="2528023"/>
    <lineage>
        <taxon>Bacteria</taxon>
        <taxon>Pseudomonadati</taxon>
        <taxon>Planctomycetota</taxon>
        <taxon>Planctomycetia</taxon>
        <taxon>Gemmatales</taxon>
        <taxon>Gemmataceae</taxon>
        <taxon>Urbifossiella</taxon>
    </lineage>
</organism>
<keyword evidence="4" id="KW-0408">Iron</keyword>
<evidence type="ECO:0000259" key="8">
    <source>
        <dbReference type="PROSITE" id="PS51085"/>
    </source>
</evidence>
<reference evidence="9 10" key="1">
    <citation type="submission" date="2019-02" db="EMBL/GenBank/DDBJ databases">
        <title>Deep-cultivation of Planctomycetes and their phenomic and genomic characterization uncovers novel biology.</title>
        <authorList>
            <person name="Wiegand S."/>
            <person name="Jogler M."/>
            <person name="Boedeker C."/>
            <person name="Pinto D."/>
            <person name="Vollmers J."/>
            <person name="Rivas-Marin E."/>
            <person name="Kohn T."/>
            <person name="Peeters S.H."/>
            <person name="Heuer A."/>
            <person name="Rast P."/>
            <person name="Oberbeckmann S."/>
            <person name="Bunk B."/>
            <person name="Jeske O."/>
            <person name="Meyerdierks A."/>
            <person name="Storesund J.E."/>
            <person name="Kallscheuer N."/>
            <person name="Luecker S."/>
            <person name="Lage O.M."/>
            <person name="Pohl T."/>
            <person name="Merkel B.J."/>
            <person name="Hornburger P."/>
            <person name="Mueller R.-W."/>
            <person name="Bruemmer F."/>
            <person name="Labrenz M."/>
            <person name="Spormann A.M."/>
            <person name="Op den Camp H."/>
            <person name="Overmann J."/>
            <person name="Amann R."/>
            <person name="Jetten M.S.M."/>
            <person name="Mascher T."/>
            <person name="Medema M.H."/>
            <person name="Devos D.P."/>
            <person name="Kaster A.-K."/>
            <person name="Ovreas L."/>
            <person name="Rohde M."/>
            <person name="Galperin M.Y."/>
            <person name="Jogler C."/>
        </authorList>
    </citation>
    <scope>NUCLEOTIDE SEQUENCE [LARGE SCALE GENOMIC DNA]</scope>
    <source>
        <strain evidence="9 10">ETA_A1</strain>
    </source>
</reference>
<evidence type="ECO:0000256" key="3">
    <source>
        <dbReference type="ARBA" id="ARBA00022723"/>
    </source>
</evidence>
<evidence type="ECO:0000256" key="4">
    <source>
        <dbReference type="ARBA" id="ARBA00023004"/>
    </source>
</evidence>
<dbReference type="GO" id="GO:0051537">
    <property type="term" value="F:2 iron, 2 sulfur cluster binding"/>
    <property type="evidence" value="ECO:0007669"/>
    <property type="project" value="UniProtKB-KW"/>
</dbReference>